<keyword evidence="3" id="KW-0238">DNA-binding</keyword>
<proteinExistence type="inferred from homology"/>
<evidence type="ECO:0000259" key="5">
    <source>
        <dbReference type="PROSITE" id="PS50931"/>
    </source>
</evidence>
<evidence type="ECO:0000256" key="3">
    <source>
        <dbReference type="ARBA" id="ARBA00023125"/>
    </source>
</evidence>
<dbReference type="PROSITE" id="PS50931">
    <property type="entry name" value="HTH_LYSR"/>
    <property type="match status" value="1"/>
</dbReference>
<dbReference type="PANTHER" id="PTHR30537">
    <property type="entry name" value="HTH-TYPE TRANSCRIPTIONAL REGULATOR"/>
    <property type="match status" value="1"/>
</dbReference>
<evidence type="ECO:0000256" key="4">
    <source>
        <dbReference type="ARBA" id="ARBA00023163"/>
    </source>
</evidence>
<comment type="similarity">
    <text evidence="1">Belongs to the LysR transcriptional regulatory family.</text>
</comment>
<comment type="caution">
    <text evidence="6">The sequence shown here is derived from an EMBL/GenBank/DDBJ whole genome shotgun (WGS) entry which is preliminary data.</text>
</comment>
<dbReference type="RefSeq" id="WP_198111078.1">
    <property type="nucleotide sequence ID" value="NZ_JAEDAK010000006.1"/>
</dbReference>
<name>A0A931J3X5_9BURK</name>
<dbReference type="InterPro" id="IPR036388">
    <property type="entry name" value="WH-like_DNA-bd_sf"/>
</dbReference>
<dbReference type="Pfam" id="PF03466">
    <property type="entry name" value="LysR_substrate"/>
    <property type="match status" value="1"/>
</dbReference>
<dbReference type="GO" id="GO:0003700">
    <property type="term" value="F:DNA-binding transcription factor activity"/>
    <property type="evidence" value="ECO:0007669"/>
    <property type="project" value="InterPro"/>
</dbReference>
<feature type="domain" description="HTH lysR-type" evidence="5">
    <location>
        <begin position="6"/>
        <end position="63"/>
    </location>
</feature>
<dbReference type="PRINTS" id="PR00039">
    <property type="entry name" value="HTHLYSR"/>
</dbReference>
<evidence type="ECO:0000313" key="7">
    <source>
        <dbReference type="Proteomes" id="UP000613266"/>
    </source>
</evidence>
<evidence type="ECO:0000256" key="2">
    <source>
        <dbReference type="ARBA" id="ARBA00023015"/>
    </source>
</evidence>
<dbReference type="Pfam" id="PF00126">
    <property type="entry name" value="HTH_1"/>
    <property type="match status" value="1"/>
</dbReference>
<gene>
    <name evidence="6" type="ORF">I7X39_10375</name>
</gene>
<sequence>MNESLPSLNALRVFETVARLQHFRRAAEALSLSPAAVSQHMRQLEAALGVALFERSRQGAQLTAAGRQLQAGVEPALAQLRDAVQYVSEGRARAAPTRLRLAVLPSLATCWLYARLLDWQQQHPQWELDLQASTAVQPLKGLDAALRFGPGRWPDALAERLAGDRLVAVAAPALLQRLPVAAQREPAQLFARLPLLRHSATPWAPWLAEAGLDARGLDWRASLRDAGVQVAAARAAQGLALTRFSLVADALASGELRQVHPHSPATEWAYHLARPRSGRLHPGLNALRDWLRAQFHASGLT</sequence>
<dbReference type="InterPro" id="IPR036390">
    <property type="entry name" value="WH_DNA-bd_sf"/>
</dbReference>
<reference evidence="6" key="1">
    <citation type="submission" date="2020-12" db="EMBL/GenBank/DDBJ databases">
        <title>The genome sequence of Inhella sp. 1Y17.</title>
        <authorList>
            <person name="Liu Y."/>
        </authorList>
    </citation>
    <scope>NUCLEOTIDE SEQUENCE</scope>
    <source>
        <strain evidence="6">1Y17</strain>
    </source>
</reference>
<evidence type="ECO:0000256" key="1">
    <source>
        <dbReference type="ARBA" id="ARBA00009437"/>
    </source>
</evidence>
<keyword evidence="4" id="KW-0804">Transcription</keyword>
<protein>
    <submittedName>
        <fullName evidence="6">LysR family transcriptional regulator</fullName>
    </submittedName>
</protein>
<dbReference type="AlphaFoldDB" id="A0A931J3X5"/>
<dbReference type="SUPFAM" id="SSF53850">
    <property type="entry name" value="Periplasmic binding protein-like II"/>
    <property type="match status" value="1"/>
</dbReference>
<dbReference type="InterPro" id="IPR005119">
    <property type="entry name" value="LysR_subst-bd"/>
</dbReference>
<dbReference type="GO" id="GO:0043565">
    <property type="term" value="F:sequence-specific DNA binding"/>
    <property type="evidence" value="ECO:0007669"/>
    <property type="project" value="TreeGrafter"/>
</dbReference>
<evidence type="ECO:0000313" key="6">
    <source>
        <dbReference type="EMBL" id="MBH9577303.1"/>
    </source>
</evidence>
<organism evidence="6 7">
    <name type="scientific">Inhella proteolytica</name>
    <dbReference type="NCBI Taxonomy" id="2795029"/>
    <lineage>
        <taxon>Bacteria</taxon>
        <taxon>Pseudomonadati</taxon>
        <taxon>Pseudomonadota</taxon>
        <taxon>Betaproteobacteria</taxon>
        <taxon>Burkholderiales</taxon>
        <taxon>Sphaerotilaceae</taxon>
        <taxon>Inhella</taxon>
    </lineage>
</organism>
<dbReference type="Gene3D" id="3.40.190.10">
    <property type="entry name" value="Periplasmic binding protein-like II"/>
    <property type="match status" value="2"/>
</dbReference>
<dbReference type="PANTHER" id="PTHR30537:SF79">
    <property type="entry name" value="TRANSCRIPTIONAL REGULATOR-RELATED"/>
    <property type="match status" value="1"/>
</dbReference>
<dbReference type="Proteomes" id="UP000613266">
    <property type="component" value="Unassembled WGS sequence"/>
</dbReference>
<keyword evidence="2" id="KW-0805">Transcription regulation</keyword>
<dbReference type="SUPFAM" id="SSF46785">
    <property type="entry name" value="Winged helix' DNA-binding domain"/>
    <property type="match status" value="1"/>
</dbReference>
<dbReference type="FunFam" id="1.10.10.10:FF:000001">
    <property type="entry name" value="LysR family transcriptional regulator"/>
    <property type="match status" value="1"/>
</dbReference>
<dbReference type="EMBL" id="JAEDAK010000006">
    <property type="protein sequence ID" value="MBH9577303.1"/>
    <property type="molecule type" value="Genomic_DNA"/>
</dbReference>
<dbReference type="Gene3D" id="1.10.10.10">
    <property type="entry name" value="Winged helix-like DNA-binding domain superfamily/Winged helix DNA-binding domain"/>
    <property type="match status" value="1"/>
</dbReference>
<accession>A0A931J3X5</accession>
<dbReference type="InterPro" id="IPR058163">
    <property type="entry name" value="LysR-type_TF_proteobact-type"/>
</dbReference>
<dbReference type="GO" id="GO:0006351">
    <property type="term" value="P:DNA-templated transcription"/>
    <property type="evidence" value="ECO:0007669"/>
    <property type="project" value="TreeGrafter"/>
</dbReference>
<keyword evidence="7" id="KW-1185">Reference proteome</keyword>
<dbReference type="InterPro" id="IPR000847">
    <property type="entry name" value="LysR_HTH_N"/>
</dbReference>